<dbReference type="RefSeq" id="YP_009002703.1">
    <property type="nucleotide sequence ID" value="NC_023498.1"/>
</dbReference>
<reference evidence="1 2" key="1">
    <citation type="submission" date="2013-09" db="EMBL/GenBank/DDBJ databases">
        <authorList>
            <person name="Alapati N."/>
            <person name="Amjadi S."/>
            <person name="Brashears C.B."/>
            <person name="Briell V.C."/>
            <person name="Cody B.J."/>
            <person name="Durham R.J."/>
            <person name="Griffin A.K."/>
            <person name="Henderson M.S."/>
            <person name="Interrante E.J."/>
            <person name="Killingsworth B.W."/>
            <person name="Kolar C.R."/>
            <person name="Lee T."/>
            <person name="Mundhenk S.E."/>
            <person name="Myers M.E."/>
            <person name="Olaniyan O.M."/>
            <person name="Orlando C.M."/>
            <person name="Peterson C.E."/>
            <person name="Riley B.C."/>
            <person name="Sawyer L.E."/>
            <person name="Simitzi N.J."/>
            <person name="St Cyr M.K."/>
            <person name="White R.K."/>
            <person name="Wu H."/>
            <person name="Adair T.L."/>
            <person name="Gibbon B.C."/>
            <person name="Buck G.A."/>
            <person name="Campbell R."/>
            <person name="Carvalho M.R."/>
            <person name="Duckworth R.A."/>
            <person name="Dunn T."/>
            <person name="Halpern C."/>
            <person name="Johnson A."/>
            <person name="Kiflezghi M.G."/>
            <person name="Lee V."/>
            <person name="Loviza R.A."/>
            <person name="Serrano M.G."/>
            <person name="Shah Z.V."/>
            <person name="Sharma K."/>
            <person name="Voegtly L.J."/>
            <person name="Walstead R."/>
            <person name="Wang Y.P."/>
            <person name="Bradley K.W."/>
            <person name="Clarke D.Q."/>
            <person name="Barker L.P."/>
            <person name="Bailey C."/>
            <person name="Asai D.J."/>
            <person name="Bowman C.A."/>
            <person name="Russell D.A."/>
            <person name="Pope W.H."/>
            <person name="Jacobs-Sera D."/>
            <person name="Hendrix R.W."/>
            <person name="Hatfull G.F."/>
        </authorList>
    </citation>
    <scope>NUCLEOTIDE SEQUENCE [LARGE SCALE GENOMIC DNA]</scope>
</reference>
<dbReference type="OrthoDB" id="27922at10239"/>
<keyword evidence="2" id="KW-1185">Reference proteome</keyword>
<accession>V5UQU2</accession>
<dbReference type="InterPro" id="IPR057391">
    <property type="entry name" value="Zn-bd_phage_4"/>
</dbReference>
<dbReference type="GeneID" id="18479850"/>
<dbReference type="KEGG" id="vg:18479850"/>
<dbReference type="Proteomes" id="UP000018806">
    <property type="component" value="Segment"/>
</dbReference>
<name>V5UQU2_9CAUD</name>
<evidence type="ECO:0000313" key="1">
    <source>
        <dbReference type="EMBL" id="AHB79583.1"/>
    </source>
</evidence>
<sequence length="69" mass="7160">MVITLSHDEMRAAAAVFDAYRAEGLTSLGAVAAAVNAVNTMREPAAAPDCVDCQRRDATCPGHVSAVSR</sequence>
<dbReference type="EMBL" id="KF713486">
    <property type="protein sequence ID" value="AHB79583.1"/>
    <property type="molecule type" value="Genomic_DNA"/>
</dbReference>
<dbReference type="Pfam" id="PF24128">
    <property type="entry name" value="Phage_zn_bind_4"/>
    <property type="match status" value="1"/>
</dbReference>
<evidence type="ECO:0000313" key="2">
    <source>
        <dbReference type="Proteomes" id="UP000018806"/>
    </source>
</evidence>
<organism evidence="1 2">
    <name type="scientific">Mycobacterium phage Validus</name>
    <dbReference type="NCBI Taxonomy" id="1414747"/>
    <lineage>
        <taxon>Viruses</taxon>
        <taxon>Duplodnaviria</taxon>
        <taxon>Heunggongvirae</taxon>
        <taxon>Uroviricota</taxon>
        <taxon>Caudoviricetes</taxon>
        <taxon>Weiservirinae</taxon>
        <taxon>Anayavirus</taxon>
        <taxon>Anayavirus validus</taxon>
    </lineage>
</organism>
<proteinExistence type="predicted"/>
<gene>
    <name evidence="1" type="primary">53</name>
    <name evidence="1" type="ORF">PBI_VALIDUS_53</name>
</gene>
<protein>
    <submittedName>
        <fullName evidence="1">Uncharacterized protein</fullName>
    </submittedName>
</protein>